<dbReference type="Proteomes" id="UP000514509">
    <property type="component" value="Chromosome"/>
</dbReference>
<dbReference type="PANTHER" id="PTHR43689">
    <property type="entry name" value="HYDROLASE"/>
    <property type="match status" value="1"/>
</dbReference>
<dbReference type="GO" id="GO:0016787">
    <property type="term" value="F:hydrolase activity"/>
    <property type="evidence" value="ECO:0007669"/>
    <property type="project" value="UniProtKB-KW"/>
</dbReference>
<feature type="domain" description="AB hydrolase-1" evidence="1">
    <location>
        <begin position="25"/>
        <end position="257"/>
    </location>
</feature>
<protein>
    <submittedName>
        <fullName evidence="2">Alpha/beta hydrolase</fullName>
    </submittedName>
</protein>
<dbReference type="KEGG" id="add:HUW48_22010"/>
<dbReference type="SUPFAM" id="SSF53474">
    <property type="entry name" value="alpha/beta-Hydrolases"/>
    <property type="match status" value="1"/>
</dbReference>
<dbReference type="InterPro" id="IPR000639">
    <property type="entry name" value="Epox_hydrolase-like"/>
</dbReference>
<keyword evidence="3" id="KW-1185">Reference proteome</keyword>
<keyword evidence="2" id="KW-0378">Hydrolase</keyword>
<dbReference type="PRINTS" id="PR00412">
    <property type="entry name" value="EPOXHYDRLASE"/>
</dbReference>
<dbReference type="RefSeq" id="WP_182412978.1">
    <property type="nucleotide sequence ID" value="NZ_CP055153.1"/>
</dbReference>
<dbReference type="PANTHER" id="PTHR43689:SF8">
    <property type="entry name" value="ALPHA_BETA-HYDROLASES SUPERFAMILY PROTEIN"/>
    <property type="match status" value="1"/>
</dbReference>
<reference evidence="2 3" key="1">
    <citation type="submission" date="2020-06" db="EMBL/GenBank/DDBJ databases">
        <authorList>
            <person name="Hwang Y.J."/>
        </authorList>
    </citation>
    <scope>NUCLEOTIDE SEQUENCE [LARGE SCALE GENOMIC DNA]</scope>
    <source>
        <strain evidence="2 3">KUDC8001</strain>
    </source>
</reference>
<dbReference type="InterPro" id="IPR029058">
    <property type="entry name" value="AB_hydrolase_fold"/>
</dbReference>
<dbReference type="PRINTS" id="PR00111">
    <property type="entry name" value="ABHYDROLASE"/>
</dbReference>
<sequence length="275" mass="30880">MERRFIQISGIRLSYLEKNPDKSETIFLIHHNCGSAQVWRKQLASPLFNAYRLIAFDLPGHGQTDVLEDDQDYFNFLVLSRTLAQAIKQLITSNRYILVGVSLGTNVVAEMLCEDLEPVGMILAGPSTVGKTECTISQMMKPGSEASVLYMDEADLTAVKRYAGQILLSRDPEDQEIILADYLAVRKTLRPKIGECIATGNYNDEIALLEKQNSPLLVVFGEEDYIVNTDYLDTAALPLWQNKIFKIPRAGHLVNVDQPKAFNELMADFAQEILH</sequence>
<evidence type="ECO:0000313" key="3">
    <source>
        <dbReference type="Proteomes" id="UP000514509"/>
    </source>
</evidence>
<name>A0A7L7LCI7_9BACT</name>
<evidence type="ECO:0000259" key="1">
    <source>
        <dbReference type="Pfam" id="PF00561"/>
    </source>
</evidence>
<gene>
    <name evidence="2" type="ORF">HUW48_22010</name>
</gene>
<dbReference type="Pfam" id="PF00561">
    <property type="entry name" value="Abhydrolase_1"/>
    <property type="match status" value="1"/>
</dbReference>
<reference evidence="2 3" key="2">
    <citation type="submission" date="2020-08" db="EMBL/GenBank/DDBJ databases">
        <title>Adhaeribacter dokdonensis sp. nov., isolated from the rhizosphere of Elymus tsukushiensis, a plant native to the Dokdo Islands, Republic of Korea.</title>
        <authorList>
            <person name="Ghim S.Y."/>
        </authorList>
    </citation>
    <scope>NUCLEOTIDE SEQUENCE [LARGE SCALE GENOMIC DNA]</scope>
    <source>
        <strain evidence="2 3">KUDC8001</strain>
    </source>
</reference>
<evidence type="ECO:0000313" key="2">
    <source>
        <dbReference type="EMBL" id="QMU30531.1"/>
    </source>
</evidence>
<dbReference type="EMBL" id="CP055153">
    <property type="protein sequence ID" value="QMU30531.1"/>
    <property type="molecule type" value="Genomic_DNA"/>
</dbReference>
<accession>A0A7L7LCI7</accession>
<organism evidence="2 3">
    <name type="scientific">Adhaeribacter radiodurans</name>
    <dbReference type="NCBI Taxonomy" id="2745197"/>
    <lineage>
        <taxon>Bacteria</taxon>
        <taxon>Pseudomonadati</taxon>
        <taxon>Bacteroidota</taxon>
        <taxon>Cytophagia</taxon>
        <taxon>Cytophagales</taxon>
        <taxon>Hymenobacteraceae</taxon>
        <taxon>Adhaeribacter</taxon>
    </lineage>
</organism>
<dbReference type="InterPro" id="IPR000073">
    <property type="entry name" value="AB_hydrolase_1"/>
</dbReference>
<dbReference type="Gene3D" id="3.40.50.1820">
    <property type="entry name" value="alpha/beta hydrolase"/>
    <property type="match status" value="1"/>
</dbReference>
<proteinExistence type="predicted"/>
<dbReference type="AlphaFoldDB" id="A0A7L7LCI7"/>